<evidence type="ECO:0000256" key="1">
    <source>
        <dbReference type="SAM" id="SignalP"/>
    </source>
</evidence>
<dbReference type="AlphaFoldDB" id="A0A1X2HUT6"/>
<dbReference type="InParanoid" id="A0A1X2HUT6"/>
<name>A0A1X2HUT6_SYNRA</name>
<proteinExistence type="predicted"/>
<sequence>MVKSLPVFVFAVVMAAPAALAQSEAVPTDPAQIGGALSSLASYYENGGSATLASLQSSAMKELPTSVQQSISSLMNEASQSIAAAKSSGASSSSTESSAVAASSVGLGMAVTVALAAAAAVL</sequence>
<keyword evidence="1" id="KW-0732">Signal</keyword>
<reference evidence="2 3" key="1">
    <citation type="submission" date="2016-07" db="EMBL/GenBank/DDBJ databases">
        <title>Pervasive Adenine N6-methylation of Active Genes in Fungi.</title>
        <authorList>
            <consortium name="DOE Joint Genome Institute"/>
            <person name="Mondo S.J."/>
            <person name="Dannebaum R.O."/>
            <person name="Kuo R.C."/>
            <person name="Labutti K."/>
            <person name="Haridas S."/>
            <person name="Kuo A."/>
            <person name="Salamov A."/>
            <person name="Ahrendt S.R."/>
            <person name="Lipzen A."/>
            <person name="Sullivan W."/>
            <person name="Andreopoulos W.B."/>
            <person name="Clum A."/>
            <person name="Lindquist E."/>
            <person name="Daum C."/>
            <person name="Ramamoorthy G.K."/>
            <person name="Gryganskyi A."/>
            <person name="Culley D."/>
            <person name="Magnuson J.K."/>
            <person name="James T.Y."/>
            <person name="O'Malley M.A."/>
            <person name="Stajich J.E."/>
            <person name="Spatafora J.W."/>
            <person name="Visel A."/>
            <person name="Grigoriev I.V."/>
        </authorList>
    </citation>
    <scope>NUCLEOTIDE SEQUENCE [LARGE SCALE GENOMIC DNA]</scope>
    <source>
        <strain evidence="2 3">NRRL 2496</strain>
    </source>
</reference>
<gene>
    <name evidence="2" type="ORF">BCR43DRAFT_483165</name>
</gene>
<dbReference type="Proteomes" id="UP000242180">
    <property type="component" value="Unassembled WGS sequence"/>
</dbReference>
<feature type="chain" id="PRO_5012846538" description="Secreted protein" evidence="1">
    <location>
        <begin position="22"/>
        <end position="122"/>
    </location>
</feature>
<protein>
    <recommendedName>
        <fullName evidence="4">Secreted protein</fullName>
    </recommendedName>
</protein>
<accession>A0A1X2HUT6</accession>
<feature type="signal peptide" evidence="1">
    <location>
        <begin position="1"/>
        <end position="21"/>
    </location>
</feature>
<feature type="non-terminal residue" evidence="2">
    <location>
        <position position="122"/>
    </location>
</feature>
<dbReference type="EMBL" id="MCGN01000001">
    <property type="protein sequence ID" value="ORZ03337.1"/>
    <property type="molecule type" value="Genomic_DNA"/>
</dbReference>
<comment type="caution">
    <text evidence="2">The sequence shown here is derived from an EMBL/GenBank/DDBJ whole genome shotgun (WGS) entry which is preliminary data.</text>
</comment>
<keyword evidence="3" id="KW-1185">Reference proteome</keyword>
<evidence type="ECO:0000313" key="2">
    <source>
        <dbReference type="EMBL" id="ORZ03337.1"/>
    </source>
</evidence>
<organism evidence="2 3">
    <name type="scientific">Syncephalastrum racemosum</name>
    <name type="common">Filamentous fungus</name>
    <dbReference type="NCBI Taxonomy" id="13706"/>
    <lineage>
        <taxon>Eukaryota</taxon>
        <taxon>Fungi</taxon>
        <taxon>Fungi incertae sedis</taxon>
        <taxon>Mucoromycota</taxon>
        <taxon>Mucoromycotina</taxon>
        <taxon>Mucoromycetes</taxon>
        <taxon>Mucorales</taxon>
        <taxon>Syncephalastraceae</taxon>
        <taxon>Syncephalastrum</taxon>
    </lineage>
</organism>
<evidence type="ECO:0000313" key="3">
    <source>
        <dbReference type="Proteomes" id="UP000242180"/>
    </source>
</evidence>
<evidence type="ECO:0008006" key="4">
    <source>
        <dbReference type="Google" id="ProtNLM"/>
    </source>
</evidence>